<comment type="caution">
    <text evidence="2">The sequence shown here is derived from an EMBL/GenBank/DDBJ whole genome shotgun (WGS) entry which is preliminary data.</text>
</comment>
<dbReference type="RefSeq" id="WP_203898856.1">
    <property type="nucleotide sequence ID" value="NZ_BOPF01000007.1"/>
</dbReference>
<dbReference type="InterPro" id="IPR004839">
    <property type="entry name" value="Aminotransferase_I/II_large"/>
</dbReference>
<dbReference type="PANTHER" id="PTHR43510:SF1">
    <property type="entry name" value="AMINOTRANSFERASE FUNCTION, HYPOTHETICAL (EUROFUNG)"/>
    <property type="match status" value="1"/>
</dbReference>
<dbReference type="InterPro" id="IPR015422">
    <property type="entry name" value="PyrdxlP-dep_Trfase_small"/>
</dbReference>
<dbReference type="AlphaFoldDB" id="A0A8J3YJ85"/>
<protein>
    <submittedName>
        <fullName evidence="2">Aminotransferase</fullName>
    </submittedName>
</protein>
<accession>A0A8J3YJ85</accession>
<dbReference type="Proteomes" id="UP000619260">
    <property type="component" value="Unassembled WGS sequence"/>
</dbReference>
<sequence>MAFDAPDSMSVRMPLEEWFDRYQYAVTSNIGESAVTSLSLADLPLSAEELWKLPLRYGHHQGLPELRAAIAAHYPGLTAEDIVVTAGAGEAIVVLATVLLNGRSRAVVEHPTYPTLYLVPRSRGASVELLRLRPDRQWRPDLEEVRASLAGGAEFFAITHPNNPTGSMISEAELRSVVAIARDAGVRLVSDETYGLMTEGEPLPPAACLDERAVSISTMSKTFGLPGIRIGWIACRDRELVRRLVACREHITITNNVLGEYIALQVQRDPGPFVARARARVAGNRTVVADVVRRHPRLGWVPPSAGVVALPWIVDATDEQAEQVYRNLAENRGTFVVPASGFELPGRYFRVGFGGEPHQLRAGLGHLVAELDALS</sequence>
<dbReference type="GO" id="GO:0030170">
    <property type="term" value="F:pyridoxal phosphate binding"/>
    <property type="evidence" value="ECO:0007669"/>
    <property type="project" value="InterPro"/>
</dbReference>
<dbReference type="GO" id="GO:0008483">
    <property type="term" value="F:transaminase activity"/>
    <property type="evidence" value="ECO:0007669"/>
    <property type="project" value="UniProtKB-KW"/>
</dbReference>
<dbReference type="Gene3D" id="3.90.1150.10">
    <property type="entry name" value="Aspartate Aminotransferase, domain 1"/>
    <property type="match status" value="1"/>
</dbReference>
<dbReference type="SUPFAM" id="SSF53383">
    <property type="entry name" value="PLP-dependent transferases"/>
    <property type="match status" value="1"/>
</dbReference>
<evidence type="ECO:0000313" key="3">
    <source>
        <dbReference type="Proteomes" id="UP000619260"/>
    </source>
</evidence>
<dbReference type="InterPro" id="IPR015421">
    <property type="entry name" value="PyrdxlP-dep_Trfase_major"/>
</dbReference>
<dbReference type="Pfam" id="PF00155">
    <property type="entry name" value="Aminotran_1_2"/>
    <property type="match status" value="1"/>
</dbReference>
<dbReference type="CDD" id="cd00609">
    <property type="entry name" value="AAT_like"/>
    <property type="match status" value="1"/>
</dbReference>
<evidence type="ECO:0000259" key="1">
    <source>
        <dbReference type="Pfam" id="PF00155"/>
    </source>
</evidence>
<keyword evidence="3" id="KW-1185">Reference proteome</keyword>
<dbReference type="EMBL" id="BOPF01000007">
    <property type="protein sequence ID" value="GIJ45292.1"/>
    <property type="molecule type" value="Genomic_DNA"/>
</dbReference>
<evidence type="ECO:0000313" key="2">
    <source>
        <dbReference type="EMBL" id="GIJ45292.1"/>
    </source>
</evidence>
<feature type="domain" description="Aminotransferase class I/classII large" evidence="1">
    <location>
        <begin position="56"/>
        <end position="365"/>
    </location>
</feature>
<reference evidence="2" key="1">
    <citation type="submission" date="2021-01" db="EMBL/GenBank/DDBJ databases">
        <title>Whole genome shotgun sequence of Virgisporangium aliadipatigenens NBRC 105644.</title>
        <authorList>
            <person name="Komaki H."/>
            <person name="Tamura T."/>
        </authorList>
    </citation>
    <scope>NUCLEOTIDE SEQUENCE</scope>
    <source>
        <strain evidence="2">NBRC 105644</strain>
    </source>
</reference>
<gene>
    <name evidence="2" type="ORF">Val02_21780</name>
</gene>
<keyword evidence="2" id="KW-0808">Transferase</keyword>
<dbReference type="InterPro" id="IPR015424">
    <property type="entry name" value="PyrdxlP-dep_Trfase"/>
</dbReference>
<name>A0A8J3YJ85_9ACTN</name>
<dbReference type="PANTHER" id="PTHR43510">
    <property type="entry name" value="AMINOTRANSFERASE FUNCTION, HYPOTHETICAL (EUROFUNG)"/>
    <property type="match status" value="1"/>
</dbReference>
<proteinExistence type="predicted"/>
<dbReference type="Gene3D" id="3.40.640.10">
    <property type="entry name" value="Type I PLP-dependent aspartate aminotransferase-like (Major domain)"/>
    <property type="match status" value="1"/>
</dbReference>
<organism evidence="2 3">
    <name type="scientific">Virgisporangium aliadipatigenens</name>
    <dbReference type="NCBI Taxonomy" id="741659"/>
    <lineage>
        <taxon>Bacteria</taxon>
        <taxon>Bacillati</taxon>
        <taxon>Actinomycetota</taxon>
        <taxon>Actinomycetes</taxon>
        <taxon>Micromonosporales</taxon>
        <taxon>Micromonosporaceae</taxon>
        <taxon>Virgisporangium</taxon>
    </lineage>
</organism>
<keyword evidence="2" id="KW-0032">Aminotransferase</keyword>